<gene>
    <name evidence="2" type="ORF">KTO63_12600</name>
</gene>
<keyword evidence="1" id="KW-0812">Transmembrane</keyword>
<reference evidence="2" key="1">
    <citation type="submission" date="2021-06" db="EMBL/GenBank/DDBJ databases">
        <authorList>
            <person name="Huq M.A."/>
        </authorList>
    </citation>
    <scope>NUCLEOTIDE SEQUENCE</scope>
    <source>
        <strain evidence="2">MAH-26</strain>
    </source>
</reference>
<sequence length="152" mass="17522">MSTLSKPGFLKWLVIVLLLINAATLAYLYIGDKKKPAPPKRGRDFIEKELELNAQQKIQHDSLHKIFSDKQQAIFSRIKVLKDSLYFTSNANNDSVLVNQYTQQIGAELATLEKESFYHFKKVRGICTPQQQIKLDTIISRMNNMQRGPRKQ</sequence>
<comment type="caution">
    <text evidence="2">The sequence shown here is derived from an EMBL/GenBank/DDBJ whole genome shotgun (WGS) entry which is preliminary data.</text>
</comment>
<evidence type="ECO:0000256" key="1">
    <source>
        <dbReference type="SAM" id="Phobius"/>
    </source>
</evidence>
<accession>A0A9E2SCN8</accession>
<evidence type="ECO:0008006" key="4">
    <source>
        <dbReference type="Google" id="ProtNLM"/>
    </source>
</evidence>
<evidence type="ECO:0000313" key="2">
    <source>
        <dbReference type="EMBL" id="MBV4357995.1"/>
    </source>
</evidence>
<evidence type="ECO:0000313" key="3">
    <source>
        <dbReference type="Proteomes" id="UP000812270"/>
    </source>
</evidence>
<organism evidence="2 3">
    <name type="scientific">Pinibacter aurantiacus</name>
    <dbReference type="NCBI Taxonomy" id="2851599"/>
    <lineage>
        <taxon>Bacteria</taxon>
        <taxon>Pseudomonadati</taxon>
        <taxon>Bacteroidota</taxon>
        <taxon>Chitinophagia</taxon>
        <taxon>Chitinophagales</taxon>
        <taxon>Chitinophagaceae</taxon>
        <taxon>Pinibacter</taxon>
    </lineage>
</organism>
<keyword evidence="1" id="KW-0472">Membrane</keyword>
<dbReference type="AlphaFoldDB" id="A0A9E2SCN8"/>
<dbReference type="EMBL" id="JAHSPG010000008">
    <property type="protein sequence ID" value="MBV4357995.1"/>
    <property type="molecule type" value="Genomic_DNA"/>
</dbReference>
<proteinExistence type="predicted"/>
<protein>
    <recommendedName>
        <fullName evidence="4">Periplasmic heavy metal sensor</fullName>
    </recommendedName>
</protein>
<dbReference type="Proteomes" id="UP000812270">
    <property type="component" value="Unassembled WGS sequence"/>
</dbReference>
<feature type="transmembrane region" description="Helical" evidence="1">
    <location>
        <begin position="12"/>
        <end position="30"/>
    </location>
</feature>
<keyword evidence="3" id="KW-1185">Reference proteome</keyword>
<dbReference type="RefSeq" id="WP_217791646.1">
    <property type="nucleotide sequence ID" value="NZ_JAHSPG010000008.1"/>
</dbReference>
<keyword evidence="1" id="KW-1133">Transmembrane helix</keyword>
<name>A0A9E2SCN8_9BACT</name>